<proteinExistence type="predicted"/>
<sequence>MVKHRERVCAMKRRDHVERGKQLSLNVATRSGICLCKMEEKALDFVFQAANIFAHHMDKQVSISTWSVPFETQIGLYTVNIEQDEQNQTMVDIYMNRDD</sequence>
<organism evidence="1 2">
    <name type="scientific">Pristionchus pacificus</name>
    <name type="common">Parasitic nematode worm</name>
    <dbReference type="NCBI Taxonomy" id="54126"/>
    <lineage>
        <taxon>Eukaryota</taxon>
        <taxon>Metazoa</taxon>
        <taxon>Ecdysozoa</taxon>
        <taxon>Nematoda</taxon>
        <taxon>Chromadorea</taxon>
        <taxon>Rhabditida</taxon>
        <taxon>Rhabditina</taxon>
        <taxon>Diplogasteromorpha</taxon>
        <taxon>Diplogasteroidea</taxon>
        <taxon>Neodiplogasteridae</taxon>
        <taxon>Pristionchus</taxon>
    </lineage>
</organism>
<evidence type="ECO:0000313" key="1">
    <source>
        <dbReference type="EnsemblMetazoa" id="PPA20136.1"/>
    </source>
</evidence>
<evidence type="ECO:0000313" key="2">
    <source>
        <dbReference type="Proteomes" id="UP000005239"/>
    </source>
</evidence>
<accession>A0A2A6B4B4</accession>
<dbReference type="AlphaFoldDB" id="A0A2A6B4B4"/>
<keyword evidence="2" id="KW-1185">Reference proteome</keyword>
<protein>
    <submittedName>
        <fullName evidence="1">Uncharacterized protein</fullName>
    </submittedName>
</protein>
<name>A0A2A6B4B4_PRIPA</name>
<dbReference type="EnsemblMetazoa" id="PPA20136.1">
    <property type="protein sequence ID" value="PPA20136.1"/>
    <property type="gene ID" value="WBGene00109690"/>
</dbReference>
<dbReference type="Proteomes" id="UP000005239">
    <property type="component" value="Unassembled WGS sequence"/>
</dbReference>
<reference evidence="2" key="1">
    <citation type="journal article" date="2008" name="Nat. Genet.">
        <title>The Pristionchus pacificus genome provides a unique perspective on nematode lifestyle and parasitism.</title>
        <authorList>
            <person name="Dieterich C."/>
            <person name="Clifton S.W."/>
            <person name="Schuster L.N."/>
            <person name="Chinwalla A."/>
            <person name="Delehaunty K."/>
            <person name="Dinkelacker I."/>
            <person name="Fulton L."/>
            <person name="Fulton R."/>
            <person name="Godfrey J."/>
            <person name="Minx P."/>
            <person name="Mitreva M."/>
            <person name="Roeseler W."/>
            <person name="Tian H."/>
            <person name="Witte H."/>
            <person name="Yang S.P."/>
            <person name="Wilson R.K."/>
            <person name="Sommer R.J."/>
        </authorList>
    </citation>
    <scope>NUCLEOTIDE SEQUENCE [LARGE SCALE GENOMIC DNA]</scope>
    <source>
        <strain evidence="2">PS312</strain>
    </source>
</reference>
<reference evidence="1" key="2">
    <citation type="submission" date="2022-06" db="UniProtKB">
        <authorList>
            <consortium name="EnsemblMetazoa"/>
        </authorList>
    </citation>
    <scope>IDENTIFICATION</scope>
    <source>
        <strain evidence="1">PS312</strain>
    </source>
</reference>
<gene>
    <name evidence="1" type="primary">WBGene00109690</name>
</gene>
<accession>A0A8R1UFC9</accession>